<gene>
    <name evidence="4" type="ORF">MNBD_GAMMA19-1329</name>
</gene>
<keyword evidence="4" id="KW-0560">Oxidoreductase</keyword>
<dbReference type="InterPro" id="IPR037232">
    <property type="entry name" value="NADH_quin_OxRdtase_su_C/D-like"/>
</dbReference>
<organism evidence="4">
    <name type="scientific">hydrothermal vent metagenome</name>
    <dbReference type="NCBI Taxonomy" id="652676"/>
    <lineage>
        <taxon>unclassified sequences</taxon>
        <taxon>metagenomes</taxon>
        <taxon>ecological metagenomes</taxon>
    </lineage>
</organism>
<comment type="similarity">
    <text evidence="1">Belongs to the complex I 30 kDa subunit family.</text>
</comment>
<name>A0A3B1A8D4_9ZZZZ</name>
<evidence type="ECO:0000313" key="4">
    <source>
        <dbReference type="EMBL" id="VAW95857.1"/>
    </source>
</evidence>
<dbReference type="SUPFAM" id="SSF143243">
    <property type="entry name" value="Nqo5-like"/>
    <property type="match status" value="1"/>
</dbReference>
<reference evidence="4" key="1">
    <citation type="submission" date="2018-06" db="EMBL/GenBank/DDBJ databases">
        <authorList>
            <person name="Zhirakovskaya E."/>
        </authorList>
    </citation>
    <scope>NUCLEOTIDE SEQUENCE</scope>
</reference>
<dbReference type="PANTHER" id="PTHR10884">
    <property type="entry name" value="NADH DEHYDROGENASE UBIQUINONE IRON-SULFUR PROTEIN 3"/>
    <property type="match status" value="1"/>
</dbReference>
<dbReference type="NCBIfam" id="NF004730">
    <property type="entry name" value="PRK06074.1-1"/>
    <property type="match status" value="1"/>
</dbReference>
<evidence type="ECO:0000256" key="2">
    <source>
        <dbReference type="ARBA" id="ARBA00022448"/>
    </source>
</evidence>
<dbReference type="Gene3D" id="3.30.460.80">
    <property type="entry name" value="NADH:ubiquinone oxidoreductase, 30kDa subunit"/>
    <property type="match status" value="1"/>
</dbReference>
<dbReference type="AlphaFoldDB" id="A0A3B1A8D4"/>
<evidence type="ECO:0000259" key="3">
    <source>
        <dbReference type="Pfam" id="PF00329"/>
    </source>
</evidence>
<evidence type="ECO:0000256" key="1">
    <source>
        <dbReference type="ARBA" id="ARBA00007569"/>
    </source>
</evidence>
<dbReference type="InterPro" id="IPR010218">
    <property type="entry name" value="NADH_DH_suC"/>
</dbReference>
<dbReference type="EC" id="1.6.5.3" evidence="4"/>
<accession>A0A3B1A8D4</accession>
<dbReference type="EMBL" id="UOFV01000072">
    <property type="protein sequence ID" value="VAW95857.1"/>
    <property type="molecule type" value="Genomic_DNA"/>
</dbReference>
<keyword evidence="4" id="KW-0830">Ubiquinone</keyword>
<dbReference type="Pfam" id="PF00329">
    <property type="entry name" value="Complex1_30kDa"/>
    <property type="match status" value="1"/>
</dbReference>
<feature type="domain" description="NADH:ubiquinone oxidoreductase 30kDa subunit" evidence="3">
    <location>
        <begin position="32"/>
        <end position="183"/>
    </location>
</feature>
<dbReference type="InterPro" id="IPR001268">
    <property type="entry name" value="NADH_UbQ_OxRdtase_30kDa_su"/>
</dbReference>
<sequence>MSDATDKLVACLQDRFGRAISIDVAFSEVTAEIAANDVLATCTALRDETDFAFTQLSDLCAVDYLTFGQAEWETTGATGSGFSRGVDDRELVPSTGGNERRFAVVYHLLSITHNVRLRLKVYLNEDEPIVDSVVPIWTGADWFEREAFDLYGVMFTGHPDLRRLLTDYGFIGHPFRKDFPLIGNVEMRYDAEKRRVVYEPVSITPRTLVPKVIREDQVDHLTGNQGGSHNV</sequence>
<dbReference type="PROSITE" id="PS00542">
    <property type="entry name" value="COMPLEX1_30K"/>
    <property type="match status" value="1"/>
</dbReference>
<proteinExistence type="inferred from homology"/>
<protein>
    <submittedName>
        <fullName evidence="4">NADH-ubiquinone oxidoreductase chain C</fullName>
        <ecNumber evidence="4">1.6.5.3</ecNumber>
    </submittedName>
</protein>
<keyword evidence="2" id="KW-0813">Transport</keyword>
<dbReference type="InterPro" id="IPR020396">
    <property type="entry name" value="NADH_UbQ_OxRdtase_CS"/>
</dbReference>
<dbReference type="GO" id="GO:0016651">
    <property type="term" value="F:oxidoreductase activity, acting on NAD(P)H"/>
    <property type="evidence" value="ECO:0007669"/>
    <property type="project" value="InterPro"/>
</dbReference>
<dbReference type="HAMAP" id="MF_01357">
    <property type="entry name" value="NDH1_NuoC"/>
    <property type="match status" value="1"/>
</dbReference>
<dbReference type="GO" id="GO:0008137">
    <property type="term" value="F:NADH dehydrogenase (ubiquinone) activity"/>
    <property type="evidence" value="ECO:0007669"/>
    <property type="project" value="InterPro"/>
</dbReference>
<dbReference type="PANTHER" id="PTHR10884:SF14">
    <property type="entry name" value="NADH DEHYDROGENASE [UBIQUINONE] IRON-SULFUR PROTEIN 3, MITOCHONDRIAL"/>
    <property type="match status" value="1"/>
</dbReference>